<feature type="binding site" evidence="8">
    <location>
        <begin position="26"/>
        <end position="31"/>
    </location>
    <ligand>
        <name>ATP</name>
        <dbReference type="ChEBI" id="CHEBI:30616"/>
    </ligand>
</feature>
<dbReference type="Gene3D" id="3.40.50.620">
    <property type="entry name" value="HUPs"/>
    <property type="match status" value="1"/>
</dbReference>
<evidence type="ECO:0000256" key="6">
    <source>
        <dbReference type="ARBA" id="ARBA00022840"/>
    </source>
</evidence>
<dbReference type="EMBL" id="CYZX01000008">
    <property type="protein sequence ID" value="CUO34403.1"/>
    <property type="molecule type" value="Genomic_DNA"/>
</dbReference>
<keyword evidence="6 8" id="KW-0067">ATP-binding</keyword>
<dbReference type="InterPro" id="IPR012094">
    <property type="entry name" value="tRNA_Ile_lys_synt"/>
</dbReference>
<evidence type="ECO:0000259" key="9">
    <source>
        <dbReference type="SMART" id="SM00977"/>
    </source>
</evidence>
<dbReference type="OrthoDB" id="9807403at2"/>
<evidence type="ECO:0000256" key="4">
    <source>
        <dbReference type="ARBA" id="ARBA00022694"/>
    </source>
</evidence>
<dbReference type="RefSeq" id="WP_055265033.1">
    <property type="nucleotide sequence ID" value="NZ_CABIXQ010000008.1"/>
</dbReference>
<keyword evidence="3 8" id="KW-0436">Ligase</keyword>
<evidence type="ECO:0000256" key="3">
    <source>
        <dbReference type="ARBA" id="ARBA00022598"/>
    </source>
</evidence>
<dbReference type="SUPFAM" id="SSF56037">
    <property type="entry name" value="PheT/TilS domain"/>
    <property type="match status" value="1"/>
</dbReference>
<dbReference type="PANTHER" id="PTHR43033:SF1">
    <property type="entry name" value="TRNA(ILE)-LYSIDINE SYNTHASE-RELATED"/>
    <property type="match status" value="1"/>
</dbReference>
<organism evidence="10 11">
    <name type="scientific">Clostridium disporicum</name>
    <dbReference type="NCBI Taxonomy" id="84024"/>
    <lineage>
        <taxon>Bacteria</taxon>
        <taxon>Bacillati</taxon>
        <taxon>Bacillota</taxon>
        <taxon>Clostridia</taxon>
        <taxon>Eubacteriales</taxon>
        <taxon>Clostridiaceae</taxon>
        <taxon>Clostridium</taxon>
    </lineage>
</organism>
<dbReference type="AlphaFoldDB" id="A0A174E9S9"/>
<evidence type="ECO:0000256" key="7">
    <source>
        <dbReference type="ARBA" id="ARBA00048539"/>
    </source>
</evidence>
<dbReference type="InterPro" id="IPR011063">
    <property type="entry name" value="TilS/TtcA_N"/>
</dbReference>
<name>A0A174E9S9_9CLOT</name>
<dbReference type="Pfam" id="PF01171">
    <property type="entry name" value="ATP_bind_3"/>
    <property type="match status" value="1"/>
</dbReference>
<dbReference type="SUPFAM" id="SSF52402">
    <property type="entry name" value="Adenine nucleotide alpha hydrolases-like"/>
    <property type="match status" value="1"/>
</dbReference>
<dbReference type="HAMAP" id="MF_01161">
    <property type="entry name" value="tRNA_Ile_lys_synt"/>
    <property type="match status" value="1"/>
</dbReference>
<sequence>MLDKVRKYIIENRLIENGDKILVALSGGPDSVCLLHILARLRSEFNLKLGAIHINHLLRGEEALEDENYTKDLCRALEVENYIERIDIATIAAKEGQSIELAGREERYKAFNKIKEKFSYDKIAVAHNSNDQAETILMRLMRGSGLDGLTGIKAKREDGIIRPILCLNRNEIEKYCEDYKLNPRIDKSNYEKIYNRNKVRLDILPYMKENFNDDIIDTLNRMAFLLQKDNEYLEEVAEMAYNKYCEEKNDAIIVSKKLFEEEKEAIITRVLKRGFKKISNSHKNFEMKHIVDIIELSKLGTNKEIHLTNGIIVQNVYGDIIFRQRKSKNEKIKDKEIYIKKEELINQFEFDNYKIDMQIINKKNNIEFSNNDLIKFFDYDKIEEGIIVRYRKDGDKMVPIGMKGTKKLKDIFINLKIPKESRDIIPIVCFDEKIAWVVDVKVSEQFKVTSNTKQILKITFKERV</sequence>
<comment type="catalytic activity">
    <reaction evidence="7 8">
        <text>cytidine(34) in tRNA(Ile2) + L-lysine + ATP = lysidine(34) in tRNA(Ile2) + AMP + diphosphate + H(+)</text>
        <dbReference type="Rhea" id="RHEA:43744"/>
        <dbReference type="Rhea" id="RHEA-COMP:10625"/>
        <dbReference type="Rhea" id="RHEA-COMP:10670"/>
        <dbReference type="ChEBI" id="CHEBI:15378"/>
        <dbReference type="ChEBI" id="CHEBI:30616"/>
        <dbReference type="ChEBI" id="CHEBI:32551"/>
        <dbReference type="ChEBI" id="CHEBI:33019"/>
        <dbReference type="ChEBI" id="CHEBI:82748"/>
        <dbReference type="ChEBI" id="CHEBI:83665"/>
        <dbReference type="ChEBI" id="CHEBI:456215"/>
        <dbReference type="EC" id="6.3.4.19"/>
    </reaction>
</comment>
<dbReference type="InterPro" id="IPR020825">
    <property type="entry name" value="Phe-tRNA_synthase-like_B3/B4"/>
</dbReference>
<gene>
    <name evidence="8 10" type="primary">tilS</name>
    <name evidence="10" type="ORF">ERS852471_01384</name>
</gene>
<comment type="function">
    <text evidence="8">Ligates lysine onto the cytidine present at position 34 of the AUA codon-specific tRNA(Ile) that contains the anticodon CAU, in an ATP-dependent manner. Cytidine is converted to lysidine, thus changing the amino acid specificity of the tRNA from methionine to isoleucine.</text>
</comment>
<dbReference type="InterPro" id="IPR012795">
    <property type="entry name" value="tRNA_Ile_lys_synt_N"/>
</dbReference>
<dbReference type="NCBIfam" id="TIGR02432">
    <property type="entry name" value="lysidine_TilS_N"/>
    <property type="match status" value="1"/>
</dbReference>
<dbReference type="SMART" id="SM00977">
    <property type="entry name" value="TilS_C"/>
    <property type="match status" value="1"/>
</dbReference>
<evidence type="ECO:0000313" key="11">
    <source>
        <dbReference type="Proteomes" id="UP000095594"/>
    </source>
</evidence>
<dbReference type="NCBIfam" id="TIGR02433">
    <property type="entry name" value="lysidine_TilS_C"/>
    <property type="match status" value="1"/>
</dbReference>
<keyword evidence="2 8" id="KW-0963">Cytoplasm</keyword>
<evidence type="ECO:0000256" key="5">
    <source>
        <dbReference type="ARBA" id="ARBA00022741"/>
    </source>
</evidence>
<dbReference type="GO" id="GO:0005737">
    <property type="term" value="C:cytoplasm"/>
    <property type="evidence" value="ECO:0007669"/>
    <property type="project" value="UniProtKB-SubCell"/>
</dbReference>
<evidence type="ECO:0000256" key="2">
    <source>
        <dbReference type="ARBA" id="ARBA00022490"/>
    </source>
</evidence>
<dbReference type="InterPro" id="IPR014729">
    <property type="entry name" value="Rossmann-like_a/b/a_fold"/>
</dbReference>
<keyword evidence="5 8" id="KW-0547">Nucleotide-binding</keyword>
<dbReference type="EC" id="6.3.4.19" evidence="8"/>
<protein>
    <recommendedName>
        <fullName evidence="8">tRNA(Ile)-lysidine synthase</fullName>
        <ecNumber evidence="8">6.3.4.19</ecNumber>
    </recommendedName>
    <alternativeName>
        <fullName evidence="8">tRNA(Ile)-2-lysyl-cytidine synthase</fullName>
    </alternativeName>
    <alternativeName>
        <fullName evidence="8">tRNA(Ile)-lysidine synthetase</fullName>
    </alternativeName>
</protein>
<keyword evidence="4 8" id="KW-0819">tRNA processing</keyword>
<evidence type="ECO:0000313" key="10">
    <source>
        <dbReference type="EMBL" id="CUO34403.1"/>
    </source>
</evidence>
<feature type="domain" description="Lysidine-tRNA(Ile) synthetase C-terminal" evidence="9">
    <location>
        <begin position="386"/>
        <end position="458"/>
    </location>
</feature>
<evidence type="ECO:0000256" key="8">
    <source>
        <dbReference type="HAMAP-Rule" id="MF_01161"/>
    </source>
</evidence>
<comment type="domain">
    <text evidence="8">The N-terminal region contains the highly conserved SGGXDS motif, predicted to be a P-loop motif involved in ATP binding.</text>
</comment>
<proteinExistence type="inferred from homology"/>
<comment type="subcellular location">
    <subcellularLocation>
        <location evidence="1 8">Cytoplasm</location>
    </subcellularLocation>
</comment>
<dbReference type="GO" id="GO:0006400">
    <property type="term" value="P:tRNA modification"/>
    <property type="evidence" value="ECO:0007669"/>
    <property type="project" value="UniProtKB-UniRule"/>
</dbReference>
<dbReference type="Gene3D" id="3.50.40.10">
    <property type="entry name" value="Phenylalanyl-trna Synthetase, Chain B, domain 3"/>
    <property type="match status" value="1"/>
</dbReference>
<dbReference type="InterPro" id="IPR012796">
    <property type="entry name" value="Lysidine-tRNA-synth_C"/>
</dbReference>
<dbReference type="PANTHER" id="PTHR43033">
    <property type="entry name" value="TRNA(ILE)-LYSIDINE SYNTHASE-RELATED"/>
    <property type="match status" value="1"/>
</dbReference>
<accession>A0A174E9S9</accession>
<reference evidence="10 11" key="1">
    <citation type="submission" date="2015-09" db="EMBL/GenBank/DDBJ databases">
        <authorList>
            <consortium name="Pathogen Informatics"/>
        </authorList>
    </citation>
    <scope>NUCLEOTIDE SEQUENCE [LARGE SCALE GENOMIC DNA]</scope>
    <source>
        <strain evidence="10 11">2789STDY5834856</strain>
    </source>
</reference>
<dbReference type="Gene3D" id="1.20.59.20">
    <property type="match status" value="1"/>
</dbReference>
<dbReference type="GO" id="GO:0032267">
    <property type="term" value="F:tRNA(Ile)-lysidine synthase activity"/>
    <property type="evidence" value="ECO:0007669"/>
    <property type="project" value="UniProtKB-EC"/>
</dbReference>
<dbReference type="SUPFAM" id="SSF82829">
    <property type="entry name" value="MesJ substrate recognition domain-like"/>
    <property type="match status" value="1"/>
</dbReference>
<dbReference type="GO" id="GO:0005524">
    <property type="term" value="F:ATP binding"/>
    <property type="evidence" value="ECO:0007669"/>
    <property type="project" value="UniProtKB-UniRule"/>
</dbReference>
<comment type="similarity">
    <text evidence="8">Belongs to the tRNA(Ile)-lysidine synthase family.</text>
</comment>
<evidence type="ECO:0000256" key="1">
    <source>
        <dbReference type="ARBA" id="ARBA00004496"/>
    </source>
</evidence>
<dbReference type="Proteomes" id="UP000095594">
    <property type="component" value="Unassembled WGS sequence"/>
</dbReference>
<dbReference type="Pfam" id="PF11734">
    <property type="entry name" value="TilS_C"/>
    <property type="match status" value="1"/>
</dbReference>
<dbReference type="CDD" id="cd01992">
    <property type="entry name" value="TilS_N"/>
    <property type="match status" value="1"/>
</dbReference>